<dbReference type="EnsemblPlants" id="ORUFI06G07860.1">
    <property type="protein sequence ID" value="ORUFI06G07860.1"/>
    <property type="gene ID" value="ORUFI06G07860"/>
</dbReference>
<organism evidence="4 5">
    <name type="scientific">Oryza rufipogon</name>
    <name type="common">Brownbeard rice</name>
    <name type="synonym">Asian wild rice</name>
    <dbReference type="NCBI Taxonomy" id="4529"/>
    <lineage>
        <taxon>Eukaryota</taxon>
        <taxon>Viridiplantae</taxon>
        <taxon>Streptophyta</taxon>
        <taxon>Embryophyta</taxon>
        <taxon>Tracheophyta</taxon>
        <taxon>Spermatophyta</taxon>
        <taxon>Magnoliopsida</taxon>
        <taxon>Liliopsida</taxon>
        <taxon>Poales</taxon>
        <taxon>Poaceae</taxon>
        <taxon>BOP clade</taxon>
        <taxon>Oryzoideae</taxon>
        <taxon>Oryzeae</taxon>
        <taxon>Oryzinae</taxon>
        <taxon>Oryza</taxon>
    </lineage>
</organism>
<dbReference type="Gene3D" id="3.40.50.2000">
    <property type="entry name" value="Glycogen Phosphorylase B"/>
    <property type="match status" value="3"/>
</dbReference>
<reference evidence="4" key="2">
    <citation type="submission" date="2015-06" db="UniProtKB">
        <authorList>
            <consortium name="EnsemblPlants"/>
        </authorList>
    </citation>
    <scope>IDENTIFICATION</scope>
</reference>
<dbReference type="Gramene" id="ORUFI06G07860.1">
    <property type="protein sequence ID" value="ORUFI06G07860.1"/>
    <property type="gene ID" value="ORUFI06G07860"/>
</dbReference>
<dbReference type="Pfam" id="PF00201">
    <property type="entry name" value="UDPGT"/>
    <property type="match status" value="1"/>
</dbReference>
<evidence type="ECO:0000256" key="1">
    <source>
        <dbReference type="ARBA" id="ARBA00009995"/>
    </source>
</evidence>
<accession>A0A0E0PV68</accession>
<comment type="similarity">
    <text evidence="1">Belongs to the UDP-glycosyltransferase family.</text>
</comment>
<dbReference type="OMA" id="INSRYTC"/>
<proteinExistence type="inferred from homology"/>
<dbReference type="HOGENOM" id="CLU_001724_0_0_1"/>
<dbReference type="AlphaFoldDB" id="A0A0E0PV68"/>
<name>A0A0E0PV68_ORYRU</name>
<keyword evidence="3" id="KW-0808">Transferase</keyword>
<dbReference type="InterPro" id="IPR002213">
    <property type="entry name" value="UDP_glucos_trans"/>
</dbReference>
<dbReference type="PANTHER" id="PTHR11926">
    <property type="entry name" value="GLUCOSYL/GLUCURONOSYL TRANSFERASES"/>
    <property type="match status" value="1"/>
</dbReference>
<dbReference type="CDD" id="cd03784">
    <property type="entry name" value="GT1_Gtf-like"/>
    <property type="match status" value="1"/>
</dbReference>
<keyword evidence="5" id="KW-1185">Reference proteome</keyword>
<dbReference type="PANTHER" id="PTHR11926:SF1537">
    <property type="entry name" value="OS08G0168700 PROTEIN"/>
    <property type="match status" value="1"/>
</dbReference>
<dbReference type="InterPro" id="IPR035595">
    <property type="entry name" value="UDP_glycos_trans_CS"/>
</dbReference>
<evidence type="ECO:0000256" key="2">
    <source>
        <dbReference type="ARBA" id="ARBA00022676"/>
    </source>
</evidence>
<sequence>MPAQATLPAAAARRPHALLVPFPSSGFINPMFHFARLLRSAGFVVTFVNTERNHALMLSRGRKRDGDGIRYEAIPDGLSPPERAGAQDDYGFGLLHAVRANGPGHLRGLIARLNTGRGGGGAGDSPPPPVTCVVASELMSFALDVAAELGVAAYMLWGTSACGLSCGLAVRELRRRGYHPRTPVPMCDSPSSSSCSSLSLALAMGERMRRAAHAMLFPFPCSGHINPTLKLAELLHSRGVHVTFVNTEHNHERLLRRRGGGGALRGREGFRFEAVPDGLRDDERAAPDSTVRLYLSLRRSCGAPLVEVARRVASGGGVPPVTCVVLSGLVSFALDVAEELGVPAFVLWGTSACGFACTLRLRQLRQRGYTPLKDESYLTNGYLDTPIDWIAGVPTVRLGDVSSFVRTLDPTSFALRVEEDEANSCARAQGLILNTFDDLESDVLDALRDEFPRVYTVGPLAADRANGGLSLWEEDAACMAWLDAQPAGSVLYVSFGSLTVMSPEELAELAWGLADTRRTFLWVIRPGLIAGAGAGDHDVVTNALPDGFVAETKGRCFIAEWCAQEEVLRHRAVGGFLTHSGWNSTTESICAGVPMICWPGFADQYINSRYVRDEWGIGLRLDEELRREQVAAHVEKLMGGGGGGGDRGKEMRRNAARWKAAAEAATAKGGSSYGGLDKLVEQLRLGQ</sequence>
<reference evidence="5" key="1">
    <citation type="submission" date="2013-06" db="EMBL/GenBank/DDBJ databases">
        <authorList>
            <person name="Zhao Q."/>
        </authorList>
    </citation>
    <scope>NUCLEOTIDE SEQUENCE</scope>
    <source>
        <strain evidence="5">cv. W1943</strain>
    </source>
</reference>
<protein>
    <submittedName>
        <fullName evidence="4">Uncharacterized protein</fullName>
    </submittedName>
</protein>
<dbReference type="FunFam" id="3.40.50.2000:FF:000065">
    <property type="entry name" value="Glycosyltransferase"/>
    <property type="match status" value="1"/>
</dbReference>
<evidence type="ECO:0000313" key="4">
    <source>
        <dbReference type="EnsemblPlants" id="ORUFI06G07860.1"/>
    </source>
</evidence>
<dbReference type="PROSITE" id="PS00375">
    <property type="entry name" value="UDPGT"/>
    <property type="match status" value="1"/>
</dbReference>
<keyword evidence="2" id="KW-0328">Glycosyltransferase</keyword>
<dbReference type="FunFam" id="3.40.50.2000:FF:000027">
    <property type="entry name" value="Glycosyltransferase"/>
    <property type="match status" value="1"/>
</dbReference>
<dbReference type="eggNOG" id="KOG1192">
    <property type="taxonomic scope" value="Eukaryota"/>
</dbReference>
<evidence type="ECO:0000256" key="3">
    <source>
        <dbReference type="ARBA" id="ARBA00022679"/>
    </source>
</evidence>
<dbReference type="Proteomes" id="UP000008022">
    <property type="component" value="Unassembled WGS sequence"/>
</dbReference>
<dbReference type="SUPFAM" id="SSF53756">
    <property type="entry name" value="UDP-Glycosyltransferase/glycogen phosphorylase"/>
    <property type="match status" value="2"/>
</dbReference>
<dbReference type="GO" id="GO:0080044">
    <property type="term" value="F:quercetin 7-O-glucosyltransferase activity"/>
    <property type="evidence" value="ECO:0007669"/>
    <property type="project" value="TreeGrafter"/>
</dbReference>
<dbReference type="GO" id="GO:0080043">
    <property type="term" value="F:quercetin 3-O-glucosyltransferase activity"/>
    <property type="evidence" value="ECO:0007669"/>
    <property type="project" value="TreeGrafter"/>
</dbReference>
<evidence type="ECO:0000313" key="5">
    <source>
        <dbReference type="Proteomes" id="UP000008022"/>
    </source>
</evidence>